<accession>A0A0C3W9M1</accession>
<dbReference type="SUPFAM" id="SSF57850">
    <property type="entry name" value="RING/U-box"/>
    <property type="match status" value="1"/>
</dbReference>
<sequence>MVEYSSSSVSGSTLNHRTKLVCYCGVDSPLVTSWTDENPGRRNFVLHLLPLMSSQTASDTSSPSMNTIHELDTFTRLFLLLIFIALLVRVCYVYFFSHGDHRIQNPNLNPASIQHVVDDKNTVEGLPRSIINSYHTFTFNKNNIATINHDYDTVCSICISDYKESEILRMMPQCHHYFHRDCVDTWLKVNGSCPVCRNLLLPASKNVPNLESV</sequence>
<keyword evidence="1" id="KW-0479">Metal-binding</keyword>
<dbReference type="InterPro" id="IPR013083">
    <property type="entry name" value="Znf_RING/FYVE/PHD"/>
</dbReference>
<dbReference type="Proteomes" id="UP000002051">
    <property type="component" value="Unassembled WGS sequence"/>
</dbReference>
<dbReference type="HOGENOM" id="CLU_1296068_0_0_1"/>
<protein>
    <submittedName>
        <fullName evidence="4">Anaphase-promoting complex subunit 11 RING-H2 finger protein</fullName>
    </submittedName>
</protein>
<gene>
    <name evidence="4" type="ordered locus">MTR_7g079290</name>
</gene>
<evidence type="ECO:0000313" key="4">
    <source>
        <dbReference type="EMBL" id="AES80321.2"/>
    </source>
</evidence>
<keyword evidence="1" id="KW-0863">Zinc-finger</keyword>
<evidence type="ECO:0000259" key="3">
    <source>
        <dbReference type="PROSITE" id="PS50089"/>
    </source>
</evidence>
<evidence type="ECO:0000313" key="5">
    <source>
        <dbReference type="EnsemblPlants" id="AES80321"/>
    </source>
</evidence>
<evidence type="ECO:0000256" key="1">
    <source>
        <dbReference type="PROSITE-ProRule" id="PRU00175"/>
    </source>
</evidence>
<keyword evidence="6" id="KW-1185">Reference proteome</keyword>
<dbReference type="PaxDb" id="3880-AES80321"/>
<dbReference type="PROSITE" id="PS50089">
    <property type="entry name" value="ZF_RING_2"/>
    <property type="match status" value="1"/>
</dbReference>
<dbReference type="PANTHER" id="PTHR46592">
    <property type="entry name" value="RING-H2 FINGER PROTEIN ATL67"/>
    <property type="match status" value="1"/>
</dbReference>
<feature type="transmembrane region" description="Helical" evidence="2">
    <location>
        <begin position="74"/>
        <end position="95"/>
    </location>
</feature>
<dbReference type="InterPro" id="IPR001841">
    <property type="entry name" value="Znf_RING"/>
</dbReference>
<dbReference type="EnsemblPlants" id="AES80321">
    <property type="protein sequence ID" value="AES80321"/>
    <property type="gene ID" value="MTR_7g079290"/>
</dbReference>
<dbReference type="SMART" id="SM00184">
    <property type="entry name" value="RING"/>
    <property type="match status" value="1"/>
</dbReference>
<keyword evidence="1" id="KW-0862">Zinc</keyword>
<reference evidence="4 6" key="1">
    <citation type="journal article" date="2011" name="Nature">
        <title>The Medicago genome provides insight into the evolution of rhizobial symbioses.</title>
        <authorList>
            <person name="Young N.D."/>
            <person name="Debelle F."/>
            <person name="Oldroyd G.E."/>
            <person name="Geurts R."/>
            <person name="Cannon S.B."/>
            <person name="Udvardi M.K."/>
            <person name="Benedito V.A."/>
            <person name="Mayer K.F."/>
            <person name="Gouzy J."/>
            <person name="Schoof H."/>
            <person name="Van de Peer Y."/>
            <person name="Proost S."/>
            <person name="Cook D.R."/>
            <person name="Meyers B.C."/>
            <person name="Spannagl M."/>
            <person name="Cheung F."/>
            <person name="De Mita S."/>
            <person name="Krishnakumar V."/>
            <person name="Gundlach H."/>
            <person name="Zhou S."/>
            <person name="Mudge J."/>
            <person name="Bharti A.K."/>
            <person name="Murray J.D."/>
            <person name="Naoumkina M.A."/>
            <person name="Rosen B."/>
            <person name="Silverstein K.A."/>
            <person name="Tang H."/>
            <person name="Rombauts S."/>
            <person name="Zhao P.X."/>
            <person name="Zhou P."/>
            <person name="Barbe V."/>
            <person name="Bardou P."/>
            <person name="Bechner M."/>
            <person name="Bellec A."/>
            <person name="Berger A."/>
            <person name="Berges H."/>
            <person name="Bidwell S."/>
            <person name="Bisseling T."/>
            <person name="Choisne N."/>
            <person name="Couloux A."/>
            <person name="Denny R."/>
            <person name="Deshpande S."/>
            <person name="Dai X."/>
            <person name="Doyle J.J."/>
            <person name="Dudez A.M."/>
            <person name="Farmer A.D."/>
            <person name="Fouteau S."/>
            <person name="Franken C."/>
            <person name="Gibelin C."/>
            <person name="Gish J."/>
            <person name="Goldstein S."/>
            <person name="Gonzalez A.J."/>
            <person name="Green P.J."/>
            <person name="Hallab A."/>
            <person name="Hartog M."/>
            <person name="Hua A."/>
            <person name="Humphray S.J."/>
            <person name="Jeong D.H."/>
            <person name="Jing Y."/>
            <person name="Jocker A."/>
            <person name="Kenton S.M."/>
            <person name="Kim D.J."/>
            <person name="Klee K."/>
            <person name="Lai H."/>
            <person name="Lang C."/>
            <person name="Lin S."/>
            <person name="Macmil S.L."/>
            <person name="Magdelenat G."/>
            <person name="Matthews L."/>
            <person name="McCorrison J."/>
            <person name="Monaghan E.L."/>
            <person name="Mun J.H."/>
            <person name="Najar F.Z."/>
            <person name="Nicholson C."/>
            <person name="Noirot C."/>
            <person name="O'Bleness M."/>
            <person name="Paule C.R."/>
            <person name="Poulain J."/>
            <person name="Prion F."/>
            <person name="Qin B."/>
            <person name="Qu C."/>
            <person name="Retzel E.F."/>
            <person name="Riddle C."/>
            <person name="Sallet E."/>
            <person name="Samain S."/>
            <person name="Samson N."/>
            <person name="Sanders I."/>
            <person name="Saurat O."/>
            <person name="Scarpelli C."/>
            <person name="Schiex T."/>
            <person name="Segurens B."/>
            <person name="Severin A.J."/>
            <person name="Sherrier D.J."/>
            <person name="Shi R."/>
            <person name="Sims S."/>
            <person name="Singer S.R."/>
            <person name="Sinharoy S."/>
            <person name="Sterck L."/>
            <person name="Viollet A."/>
            <person name="Wang B.B."/>
            <person name="Wang K."/>
            <person name="Wang M."/>
            <person name="Wang X."/>
            <person name="Warfsmann J."/>
            <person name="Weissenbach J."/>
            <person name="White D.D."/>
            <person name="White J.D."/>
            <person name="Wiley G.B."/>
            <person name="Wincker P."/>
            <person name="Xing Y."/>
            <person name="Yang L."/>
            <person name="Yao Z."/>
            <person name="Ying F."/>
            <person name="Zhai J."/>
            <person name="Zhou L."/>
            <person name="Zuber A."/>
            <person name="Denarie J."/>
            <person name="Dixon R.A."/>
            <person name="May G.D."/>
            <person name="Schwartz D.C."/>
            <person name="Rogers J."/>
            <person name="Quetier F."/>
            <person name="Town C.D."/>
            <person name="Roe B.A."/>
        </authorList>
    </citation>
    <scope>NUCLEOTIDE SEQUENCE [LARGE SCALE GENOMIC DNA]</scope>
    <source>
        <strain evidence="4">A17</strain>
        <strain evidence="5 6">cv. Jemalong A17</strain>
    </source>
</reference>
<dbReference type="eggNOG" id="KOG0800">
    <property type="taxonomic scope" value="Eukaryota"/>
</dbReference>
<dbReference type="Gene3D" id="3.30.40.10">
    <property type="entry name" value="Zinc/RING finger domain, C3HC4 (zinc finger)"/>
    <property type="match status" value="1"/>
</dbReference>
<dbReference type="AlphaFoldDB" id="G7KQJ3"/>
<feature type="domain" description="RING-type" evidence="3">
    <location>
        <begin position="155"/>
        <end position="197"/>
    </location>
</feature>
<dbReference type="InterPro" id="IPR044289">
    <property type="entry name" value="ATL67-70"/>
</dbReference>
<dbReference type="GO" id="GO:0008270">
    <property type="term" value="F:zinc ion binding"/>
    <property type="evidence" value="ECO:0007669"/>
    <property type="project" value="UniProtKB-KW"/>
</dbReference>
<accession>G7KQJ3</accession>
<dbReference type="CDD" id="cd16461">
    <property type="entry name" value="RING-H2_EL5-like"/>
    <property type="match status" value="1"/>
</dbReference>
<reference evidence="5" key="3">
    <citation type="submission" date="2015-04" db="UniProtKB">
        <authorList>
            <consortium name="EnsemblPlants"/>
        </authorList>
    </citation>
    <scope>IDENTIFICATION</scope>
    <source>
        <strain evidence="5">cv. Jemalong A17</strain>
    </source>
</reference>
<dbReference type="EMBL" id="CM001223">
    <property type="protein sequence ID" value="AES80321.2"/>
    <property type="molecule type" value="Genomic_DNA"/>
</dbReference>
<dbReference type="Pfam" id="PF13639">
    <property type="entry name" value="zf-RING_2"/>
    <property type="match status" value="1"/>
</dbReference>
<dbReference type="GO" id="GO:0016740">
    <property type="term" value="F:transferase activity"/>
    <property type="evidence" value="ECO:0007669"/>
    <property type="project" value="InterPro"/>
</dbReference>
<keyword evidence="2" id="KW-0812">Transmembrane</keyword>
<dbReference type="GO" id="GO:0016567">
    <property type="term" value="P:protein ubiquitination"/>
    <property type="evidence" value="ECO:0007669"/>
    <property type="project" value="InterPro"/>
</dbReference>
<evidence type="ECO:0000256" key="2">
    <source>
        <dbReference type="SAM" id="Phobius"/>
    </source>
</evidence>
<dbReference type="PANTHER" id="PTHR46592:SF5">
    <property type="entry name" value="ANAPHASE-PROMOTING COMPLEX SUBUNIT 11 RING-H2 FINGER PROTEIN"/>
    <property type="match status" value="1"/>
</dbReference>
<proteinExistence type="predicted"/>
<evidence type="ECO:0000313" key="6">
    <source>
        <dbReference type="Proteomes" id="UP000002051"/>
    </source>
</evidence>
<keyword evidence="2" id="KW-1133">Transmembrane helix</keyword>
<keyword evidence="2" id="KW-0472">Membrane</keyword>
<name>G7KQJ3_MEDTR</name>
<organism evidence="4 6">
    <name type="scientific">Medicago truncatula</name>
    <name type="common">Barrel medic</name>
    <name type="synonym">Medicago tribuloides</name>
    <dbReference type="NCBI Taxonomy" id="3880"/>
    <lineage>
        <taxon>Eukaryota</taxon>
        <taxon>Viridiplantae</taxon>
        <taxon>Streptophyta</taxon>
        <taxon>Embryophyta</taxon>
        <taxon>Tracheophyta</taxon>
        <taxon>Spermatophyta</taxon>
        <taxon>Magnoliopsida</taxon>
        <taxon>eudicotyledons</taxon>
        <taxon>Gunneridae</taxon>
        <taxon>Pentapetalae</taxon>
        <taxon>rosids</taxon>
        <taxon>fabids</taxon>
        <taxon>Fabales</taxon>
        <taxon>Fabaceae</taxon>
        <taxon>Papilionoideae</taxon>
        <taxon>50 kb inversion clade</taxon>
        <taxon>NPAAA clade</taxon>
        <taxon>Hologalegina</taxon>
        <taxon>IRL clade</taxon>
        <taxon>Trifolieae</taxon>
        <taxon>Medicago</taxon>
    </lineage>
</organism>
<reference evidence="4 6" key="2">
    <citation type="journal article" date="2014" name="BMC Genomics">
        <title>An improved genome release (version Mt4.0) for the model legume Medicago truncatula.</title>
        <authorList>
            <person name="Tang H."/>
            <person name="Krishnakumar V."/>
            <person name="Bidwell S."/>
            <person name="Rosen B."/>
            <person name="Chan A."/>
            <person name="Zhou S."/>
            <person name="Gentzbittel L."/>
            <person name="Childs K.L."/>
            <person name="Yandell M."/>
            <person name="Gundlach H."/>
            <person name="Mayer K.F."/>
            <person name="Schwartz D.C."/>
            <person name="Town C.D."/>
        </authorList>
    </citation>
    <scope>GENOME REANNOTATION</scope>
    <source>
        <strain evidence="5 6">cv. Jemalong A17</strain>
    </source>
</reference>